<organism evidence="1">
    <name type="scientific">Siphoviridae sp. ctWDo30</name>
    <dbReference type="NCBI Taxonomy" id="2826360"/>
    <lineage>
        <taxon>Viruses</taxon>
        <taxon>Duplodnaviria</taxon>
        <taxon>Heunggongvirae</taxon>
        <taxon>Uroviricota</taxon>
        <taxon>Caudoviricetes</taxon>
    </lineage>
</organism>
<sequence>MYAFVLIVKNRTNVKYAKIVLLVRAKMRKTNAHVEALNRIIRI</sequence>
<name>A0A8S5N638_9CAUD</name>
<evidence type="ECO:0008006" key="2">
    <source>
        <dbReference type="Google" id="ProtNLM"/>
    </source>
</evidence>
<dbReference type="EMBL" id="BK015068">
    <property type="protein sequence ID" value="DAD89746.1"/>
    <property type="molecule type" value="Genomic_DNA"/>
</dbReference>
<reference evidence="1" key="1">
    <citation type="journal article" date="2021" name="Proc. Natl. Acad. Sci. U.S.A.">
        <title>A Catalog of Tens of Thousands of Viruses from Human Metagenomes Reveals Hidden Associations with Chronic Diseases.</title>
        <authorList>
            <person name="Tisza M.J."/>
            <person name="Buck C.B."/>
        </authorList>
    </citation>
    <scope>NUCLEOTIDE SEQUENCE</scope>
    <source>
        <strain evidence="1">CtWDo30</strain>
    </source>
</reference>
<protein>
    <recommendedName>
        <fullName evidence="2">Transposase</fullName>
    </recommendedName>
</protein>
<proteinExistence type="predicted"/>
<evidence type="ECO:0000313" key="1">
    <source>
        <dbReference type="EMBL" id="DAD89746.1"/>
    </source>
</evidence>
<accession>A0A8S5N638</accession>